<dbReference type="Proteomes" id="UP000252669">
    <property type="component" value="Unassembled WGS sequence"/>
</dbReference>
<reference evidence="3 4" key="1">
    <citation type="submission" date="2017-10" db="EMBL/GenBank/DDBJ databases">
        <title>Genomics of the genus Arcobacter.</title>
        <authorList>
            <person name="Perez-Cataluna A."/>
            <person name="Figueras M.J."/>
        </authorList>
    </citation>
    <scope>NUCLEOTIDE SEQUENCE [LARGE SCALE GENOMIC DNA]</scope>
    <source>
        <strain evidence="3 4">CECT 9230</strain>
    </source>
</reference>
<dbReference type="RefSeq" id="WP_113892949.1">
    <property type="nucleotide sequence ID" value="NZ_JANJGA010000004.1"/>
</dbReference>
<dbReference type="OrthoDB" id="5349375at2"/>
<evidence type="ECO:0000313" key="3">
    <source>
        <dbReference type="EMBL" id="RBQ29763.1"/>
    </source>
</evidence>
<sequence>MANLVDIFTQTNSTNSDTILLNTTTEDLPKDKPSLFDSLLKSSIESMEVNKDISQTKNIATSTLITQNSQALQNNGQNVENTSTIQIEQTMVMDTNKIENIDLDTKNLEQKSYLFDGNIDGENKSLEPKKEQKIVEQEIKKETNTANTSNKNSLLDRLILEVKSNNAEKIDITEHILEDTKDLKNMSDLEGNNTNFLNSLDEKIDELNNSKNILKEEIVIDKKSVKNQDNKIIELVQKESLITNLTTNSVKIESLEVETKEINVPLDILDSENFLKDSNNTQKIAEPKLSLMDQLIQANSNKEVINTELKDESIVNEQNIEKILKEPQNIQINEKNVEPKLSLMDQLIKESNLKDININVDNSSDVKVSKDVASNIFLADQKNILNNQILFNKNEAVKILENASSLDDIQKSANILDLEASGLEVEQDIVKEDLEKLKINDKELQDRKNILNTILNEKDVRSVDIRNLITNSIEASKALLENTLTIQDDKVVEIQPTLVNSIESRIIGAKQQLSSMMSDIARQMYENYKPPVTVFRMTLNPVDLGSISVLMKQDKTTGLNITMSISSLATLELLMDNQNMLRNSLVKTFNDSSNFNLDFSSSQNNHQNSSSNSNGKNQQSREDLDTQAILKLKEENRDLEEKTTDYM</sequence>
<dbReference type="AlphaFoldDB" id="A0A366MV74"/>
<accession>A0A366MV74</accession>
<gene>
    <name evidence="3" type="ORF">CRU91_02180</name>
</gene>
<dbReference type="Pfam" id="PF02120">
    <property type="entry name" value="Flg_hook"/>
    <property type="match status" value="1"/>
</dbReference>
<comment type="caution">
    <text evidence="3">The sequence shown here is derived from an EMBL/GenBank/DDBJ whole genome shotgun (WGS) entry which is preliminary data.</text>
</comment>
<proteinExistence type="predicted"/>
<protein>
    <recommendedName>
        <fullName evidence="2">Flagellar hook-length control protein-like C-terminal domain-containing protein</fullName>
    </recommendedName>
</protein>
<dbReference type="InterPro" id="IPR038610">
    <property type="entry name" value="FliK-like_C_sf"/>
</dbReference>
<feature type="domain" description="Flagellar hook-length control protein-like C-terminal" evidence="2">
    <location>
        <begin position="522"/>
        <end position="588"/>
    </location>
</feature>
<name>A0A366MV74_9BACT</name>
<dbReference type="EMBL" id="PDKB01000003">
    <property type="protein sequence ID" value="RBQ29763.1"/>
    <property type="molecule type" value="Genomic_DNA"/>
</dbReference>
<feature type="compositionally biased region" description="Low complexity" evidence="1">
    <location>
        <begin position="597"/>
        <end position="618"/>
    </location>
</feature>
<evidence type="ECO:0000259" key="2">
    <source>
        <dbReference type="Pfam" id="PF02120"/>
    </source>
</evidence>
<feature type="region of interest" description="Disordered" evidence="1">
    <location>
        <begin position="597"/>
        <end position="623"/>
    </location>
</feature>
<dbReference type="Gene3D" id="3.30.750.140">
    <property type="match status" value="1"/>
</dbReference>
<organism evidence="3 4">
    <name type="scientific">Aliarcobacter vitoriensis</name>
    <dbReference type="NCBI Taxonomy" id="2011099"/>
    <lineage>
        <taxon>Bacteria</taxon>
        <taxon>Pseudomonadati</taxon>
        <taxon>Campylobacterota</taxon>
        <taxon>Epsilonproteobacteria</taxon>
        <taxon>Campylobacterales</taxon>
        <taxon>Arcobacteraceae</taxon>
        <taxon>Aliarcobacter</taxon>
    </lineage>
</organism>
<evidence type="ECO:0000313" key="4">
    <source>
        <dbReference type="Proteomes" id="UP000252669"/>
    </source>
</evidence>
<evidence type="ECO:0000256" key="1">
    <source>
        <dbReference type="SAM" id="MobiDB-lite"/>
    </source>
</evidence>
<dbReference type="InterPro" id="IPR021136">
    <property type="entry name" value="Flagellar_hook_control-like_C"/>
</dbReference>
<keyword evidence="4" id="KW-1185">Reference proteome</keyword>